<feature type="compositionally biased region" description="Basic and acidic residues" evidence="6">
    <location>
        <begin position="113"/>
        <end position="125"/>
    </location>
</feature>
<evidence type="ECO:0000256" key="1">
    <source>
        <dbReference type="ARBA" id="ARBA00004282"/>
    </source>
</evidence>
<feature type="compositionally biased region" description="Low complexity" evidence="6">
    <location>
        <begin position="1028"/>
        <end position="1043"/>
    </location>
</feature>
<reference evidence="9 10" key="1">
    <citation type="journal article" date="2014" name="Nat. Genet.">
        <title>Whole-genome sequence of a flatfish provides insights into ZW sex chromosome evolution and adaptation to a benthic lifestyle.</title>
        <authorList>
            <person name="Chen S."/>
            <person name="Zhang G."/>
            <person name="Shao C."/>
            <person name="Huang Q."/>
            <person name="Liu G."/>
            <person name="Zhang P."/>
            <person name="Song W."/>
            <person name="An N."/>
            <person name="Chalopin D."/>
            <person name="Volff J.N."/>
            <person name="Hong Y."/>
            <person name="Li Q."/>
            <person name="Sha Z."/>
            <person name="Zhou H."/>
            <person name="Xie M."/>
            <person name="Yu Q."/>
            <person name="Liu Y."/>
            <person name="Xiang H."/>
            <person name="Wang N."/>
            <person name="Wu K."/>
            <person name="Yang C."/>
            <person name="Zhou Q."/>
            <person name="Liao X."/>
            <person name="Yang L."/>
            <person name="Hu Q."/>
            <person name="Zhang J."/>
            <person name="Meng L."/>
            <person name="Jin L."/>
            <person name="Tian Y."/>
            <person name="Lian J."/>
            <person name="Yang J."/>
            <person name="Miao G."/>
            <person name="Liu S."/>
            <person name="Liang Z."/>
            <person name="Yan F."/>
            <person name="Li Y."/>
            <person name="Sun B."/>
            <person name="Zhang H."/>
            <person name="Zhang J."/>
            <person name="Zhu Y."/>
            <person name="Du M."/>
            <person name="Zhao Y."/>
            <person name="Schartl M."/>
            <person name="Tang Q."/>
            <person name="Wang J."/>
        </authorList>
    </citation>
    <scope>NUCLEOTIDE SEQUENCE</scope>
</reference>
<dbReference type="PRINTS" id="PR00452">
    <property type="entry name" value="SH3DOMAIN"/>
</dbReference>
<dbReference type="PROSITE" id="PS50831">
    <property type="entry name" value="SOHO"/>
    <property type="match status" value="1"/>
</dbReference>
<feature type="compositionally biased region" description="Low complexity" evidence="6">
    <location>
        <begin position="932"/>
        <end position="946"/>
    </location>
</feature>
<feature type="compositionally biased region" description="Polar residues" evidence="6">
    <location>
        <begin position="435"/>
        <end position="452"/>
    </location>
</feature>
<dbReference type="Pfam" id="PF02208">
    <property type="entry name" value="Sorb"/>
    <property type="match status" value="1"/>
</dbReference>
<feature type="domain" description="SH3" evidence="7">
    <location>
        <begin position="1150"/>
        <end position="1211"/>
    </location>
</feature>
<feature type="compositionally biased region" description="Basic and acidic residues" evidence="6">
    <location>
        <begin position="1"/>
        <end position="11"/>
    </location>
</feature>
<feature type="region of interest" description="Disordered" evidence="6">
    <location>
        <begin position="743"/>
        <end position="769"/>
    </location>
</feature>
<keyword evidence="4" id="KW-0965">Cell junction</keyword>
<dbReference type="InterPro" id="IPR003127">
    <property type="entry name" value="SoHo_dom"/>
</dbReference>
<feature type="region of interest" description="Disordered" evidence="6">
    <location>
        <begin position="891"/>
        <end position="953"/>
    </location>
</feature>
<dbReference type="PANTHER" id="PTHR14167">
    <property type="entry name" value="SH3 DOMAIN-CONTAINING"/>
    <property type="match status" value="1"/>
</dbReference>
<feature type="domain" description="SH3" evidence="7">
    <location>
        <begin position="1075"/>
        <end position="1134"/>
    </location>
</feature>
<evidence type="ECO:0000256" key="3">
    <source>
        <dbReference type="ARBA" id="ARBA00022737"/>
    </source>
</evidence>
<dbReference type="InParanoid" id="A0A3P8WEB0"/>
<dbReference type="OMA" id="HHINRKD"/>
<sequence>MPSPPPRRESFHFSPPGTNPPDYSAAIALANDSSSGILTLTRREKAVLKETYTVNSMSSYSCSESGAKPAEQTRLHALHNDANNRSTSSTSNKQVQERKVSSVKITPLTIPDPPDHINSYKDPRTKLQTTPSLPPPPPPTPPQRGATLSQPRTQTASLSVHLGTRNQKNPQPRLQPNPEGEVKLPGDTRSPNSGSADCWYISDAILHESITRESTVTGHTSYFSTVPIASFSEEEKKVSVIKAPHYEGIGPVDESGIPIAIRTTVDRPKDWYKTMFKQIHMVHKAGKSVADKRGGLIGLDLSSNTTMAHPAPRTHTYRPLVKSPSDNGARQGPREPSPTPVPPPPVPMPSLLQLRARDSERVKDTGDMNKWGPPDRKVDTRRYRAEPKSIFEYEPGKSSILEHERPPPKKRLDYNPDISARRAASDYRKRRKSEPSNSPANAQTSQSPNVTSPKPVDAYSRPSSSLKKPVIRSSPSSPSKAKGRNIKSLRQVPPPPPLLSDPVFSIEDASLDGSSASQQSAAPCENRWQTKRQDSETWVSAEETPTSPSPAKLRSRSCDDLLNDGLSGPGGRNATRSESAGSLSLMCDGNPSASTAPSSTCSLPRLKRQRAHDSPGFLQLYRKMHQIDRAHLIPSDIIRSVRARILELERQPHLYRHRLSPWTPSWGVDVPRDMVPNRISEYERLIQKSKSMPNLGDGEMPSGTTTPGSSSRASSGGGGTPSLPKRRFSIESLLEDDNNGTVAHKMDHLHRPRSPPEGQPRGPERSQARAFPFVPPVPQSLRANADFSDSEQDAVVSDLSDFIQVEGSSFCSESDFDHCSLTSTESLYGGSSTLHHHPVLRHHHHHHHHHHHSGHQNLGQSQGYQHRHLISTCKGRCPASYTRFTTMLRHERERARQEQKPPQPSLNRQSQEAMSKLAFLVSPVPFRRKKGSPTTSRRTGSSGSRGSRPKSKQAIYEALDQALRDIYEHIQAERGQRGARAPDDSILRRILAELLPTVPERSSSLRGRRGCWQGGHSACYGQHSEASNNNEYGEEQGNGNEGYSSVDGRHTPQNRKPVDREVQCAQELILFSFLHQKQPARAIYDFKAQTAKELTFKKGEAVNIIRQIDNNWYEGEHRGCVGIFPISYVEKVPYVERQQPIRPPPPAHVREIGEAVARYNFNADTNVELSLRKGERVMLLRQVDQNWYEGKIPDSAKQGIFPVSYVDIIKRSPSKGSAHHIDPRGHSGSIQDALHGGGDPYQVLYNYMPRNEDELELREGDIVDVMEKCDDGWFVGTSRRSKLFGTFPGNYVKQL</sequence>
<organism evidence="9 10">
    <name type="scientific">Cynoglossus semilaevis</name>
    <name type="common">Tongue sole</name>
    <dbReference type="NCBI Taxonomy" id="244447"/>
    <lineage>
        <taxon>Eukaryota</taxon>
        <taxon>Metazoa</taxon>
        <taxon>Chordata</taxon>
        <taxon>Craniata</taxon>
        <taxon>Vertebrata</taxon>
        <taxon>Euteleostomi</taxon>
        <taxon>Actinopterygii</taxon>
        <taxon>Neopterygii</taxon>
        <taxon>Teleostei</taxon>
        <taxon>Neoteleostei</taxon>
        <taxon>Acanthomorphata</taxon>
        <taxon>Carangaria</taxon>
        <taxon>Pleuronectiformes</taxon>
        <taxon>Pleuronectoidei</taxon>
        <taxon>Cynoglossidae</taxon>
        <taxon>Cynoglossinae</taxon>
        <taxon>Cynoglossus</taxon>
    </lineage>
</organism>
<feature type="region of interest" description="Disordered" evidence="6">
    <location>
        <begin position="302"/>
        <end position="607"/>
    </location>
</feature>
<dbReference type="Proteomes" id="UP000265120">
    <property type="component" value="Chromosome 9"/>
</dbReference>
<dbReference type="Ensembl" id="ENSCSET00000025099.1">
    <property type="protein sequence ID" value="ENSCSEP00000024767.1"/>
    <property type="gene ID" value="ENSCSEG00000015794.1"/>
</dbReference>
<feature type="compositionally biased region" description="Low complexity" evidence="6">
    <location>
        <begin position="591"/>
        <end position="600"/>
    </location>
</feature>
<keyword evidence="10" id="KW-1185">Reference proteome</keyword>
<feature type="domain" description="SoHo" evidence="8">
    <location>
        <begin position="240"/>
        <end position="306"/>
    </location>
</feature>
<comment type="subcellular location">
    <subcellularLocation>
        <location evidence="1">Cell junction</location>
    </subcellularLocation>
</comment>
<evidence type="ECO:0000259" key="8">
    <source>
        <dbReference type="PROSITE" id="PS50831"/>
    </source>
</evidence>
<evidence type="ECO:0000313" key="9">
    <source>
        <dbReference type="Ensembl" id="ENSCSEP00000024767.1"/>
    </source>
</evidence>
<dbReference type="SUPFAM" id="SSF50044">
    <property type="entry name" value="SH3-domain"/>
    <property type="match status" value="3"/>
</dbReference>
<dbReference type="InterPro" id="IPR050384">
    <property type="entry name" value="Endophilin_SH3RF"/>
</dbReference>
<evidence type="ECO:0000256" key="6">
    <source>
        <dbReference type="SAM" id="MobiDB-lite"/>
    </source>
</evidence>
<feature type="region of interest" description="Disordered" evidence="6">
    <location>
        <begin position="56"/>
        <end position="194"/>
    </location>
</feature>
<feature type="compositionally biased region" description="Basic residues" evidence="6">
    <location>
        <begin position="841"/>
        <end position="854"/>
    </location>
</feature>
<dbReference type="FunFam" id="2.30.30.40:FF:000001">
    <property type="entry name" value="Sorbin and SH3 domain-containing protein 1 isoform 2"/>
    <property type="match status" value="1"/>
</dbReference>
<feature type="compositionally biased region" description="Low complexity" evidence="6">
    <location>
        <begin position="701"/>
        <end position="714"/>
    </location>
</feature>
<feature type="compositionally biased region" description="Polar residues" evidence="6">
    <location>
        <begin position="512"/>
        <end position="521"/>
    </location>
</feature>
<dbReference type="InterPro" id="IPR001452">
    <property type="entry name" value="SH3_domain"/>
</dbReference>
<keyword evidence="2 5" id="KW-0728">SH3 domain</keyword>
<dbReference type="GO" id="GO:0070161">
    <property type="term" value="C:anchoring junction"/>
    <property type="evidence" value="ECO:0007669"/>
    <property type="project" value="UniProtKB-SubCell"/>
</dbReference>
<evidence type="ECO:0000256" key="2">
    <source>
        <dbReference type="ARBA" id="ARBA00022443"/>
    </source>
</evidence>
<dbReference type="SMART" id="SM00326">
    <property type="entry name" value="SH3"/>
    <property type="match status" value="3"/>
</dbReference>
<evidence type="ECO:0000313" key="10">
    <source>
        <dbReference type="Proteomes" id="UP000265120"/>
    </source>
</evidence>
<dbReference type="PANTHER" id="PTHR14167:SF56">
    <property type="entry name" value="SORBIN AND SH3 DOMAIN-CONTAINING PROTEIN 2"/>
    <property type="match status" value="1"/>
</dbReference>
<feature type="region of interest" description="Disordered" evidence="6">
    <location>
        <begin position="841"/>
        <end position="863"/>
    </location>
</feature>
<protein>
    <submittedName>
        <fullName evidence="9">Sorbin and SH3 domain containing 2</fullName>
    </submittedName>
</protein>
<dbReference type="Pfam" id="PF00018">
    <property type="entry name" value="SH3_1"/>
    <property type="match status" value="2"/>
</dbReference>
<dbReference type="Pfam" id="PF14604">
    <property type="entry name" value="SH3_9"/>
    <property type="match status" value="1"/>
</dbReference>
<feature type="region of interest" description="Disordered" evidence="6">
    <location>
        <begin position="1023"/>
        <end position="1058"/>
    </location>
</feature>
<feature type="region of interest" description="Disordered" evidence="6">
    <location>
        <begin position="1"/>
        <end position="25"/>
    </location>
</feature>
<dbReference type="Gene3D" id="2.30.30.40">
    <property type="entry name" value="SH3 Domains"/>
    <property type="match status" value="3"/>
</dbReference>
<dbReference type="GeneTree" id="ENSGT00940000157056"/>
<feature type="region of interest" description="Disordered" evidence="6">
    <location>
        <begin position="690"/>
        <end position="725"/>
    </location>
</feature>
<dbReference type="SMART" id="SM00459">
    <property type="entry name" value="Sorb"/>
    <property type="match status" value="1"/>
</dbReference>
<proteinExistence type="predicted"/>
<evidence type="ECO:0000256" key="5">
    <source>
        <dbReference type="PROSITE-ProRule" id="PRU00192"/>
    </source>
</evidence>
<accession>A0A3P8WEB0</accession>
<reference evidence="9" key="2">
    <citation type="submission" date="2025-08" db="UniProtKB">
        <authorList>
            <consortium name="Ensembl"/>
        </authorList>
    </citation>
    <scope>IDENTIFICATION</scope>
</reference>
<dbReference type="PROSITE" id="PS50002">
    <property type="entry name" value="SH3"/>
    <property type="match status" value="3"/>
</dbReference>
<name>A0A3P8WEB0_CYNSE</name>
<feature type="compositionally biased region" description="Polar residues" evidence="6">
    <location>
        <begin position="81"/>
        <end position="94"/>
    </location>
</feature>
<dbReference type="InterPro" id="IPR036028">
    <property type="entry name" value="SH3-like_dom_sf"/>
</dbReference>
<reference evidence="9" key="3">
    <citation type="submission" date="2025-09" db="UniProtKB">
        <authorList>
            <consortium name="Ensembl"/>
        </authorList>
    </citation>
    <scope>IDENTIFICATION</scope>
</reference>
<dbReference type="STRING" id="244447.ENSCSEP00000024767"/>
<evidence type="ECO:0000256" key="4">
    <source>
        <dbReference type="ARBA" id="ARBA00022949"/>
    </source>
</evidence>
<feature type="compositionally biased region" description="Pro residues" evidence="6">
    <location>
        <begin position="335"/>
        <end position="348"/>
    </location>
</feature>
<evidence type="ECO:0000259" key="7">
    <source>
        <dbReference type="PROSITE" id="PS50002"/>
    </source>
</evidence>
<feature type="compositionally biased region" description="Polar residues" evidence="6">
    <location>
        <begin position="146"/>
        <end position="174"/>
    </location>
</feature>
<keyword evidence="3" id="KW-0677">Repeat</keyword>
<feature type="domain" description="SH3" evidence="7">
    <location>
        <begin position="1236"/>
        <end position="1295"/>
    </location>
</feature>
<feature type="compositionally biased region" description="Pro residues" evidence="6">
    <location>
        <begin position="132"/>
        <end position="142"/>
    </location>
</feature>
<feature type="compositionally biased region" description="Basic and acidic residues" evidence="6">
    <location>
        <begin position="355"/>
        <end position="427"/>
    </location>
</feature>
<dbReference type="GO" id="GO:0005886">
    <property type="term" value="C:plasma membrane"/>
    <property type="evidence" value="ECO:0007669"/>
    <property type="project" value="TreeGrafter"/>
</dbReference>